<feature type="region of interest" description="Disordered" evidence="2">
    <location>
        <begin position="121"/>
        <end position="144"/>
    </location>
</feature>
<dbReference type="KEGG" id="ssck:SPSK_06139"/>
<comment type="similarity">
    <text evidence="1">Belongs to the methyltransferase superfamily. LaeA methyltransferase family.</text>
</comment>
<reference evidence="3 4" key="1">
    <citation type="journal article" date="2014" name="BMC Genomics">
        <title>Comparative genomics of the major fungal agents of human and animal Sporotrichosis: Sporothrix schenckii and Sporothrix brasiliensis.</title>
        <authorList>
            <person name="Teixeira M.M."/>
            <person name="de Almeida L.G."/>
            <person name="Kubitschek-Barreira P."/>
            <person name="Alves F.L."/>
            <person name="Kioshima E.S."/>
            <person name="Abadio A.K."/>
            <person name="Fernandes L."/>
            <person name="Derengowski L.S."/>
            <person name="Ferreira K.S."/>
            <person name="Souza R.C."/>
            <person name="Ruiz J.C."/>
            <person name="de Andrade N.C."/>
            <person name="Paes H.C."/>
            <person name="Nicola A.M."/>
            <person name="Albuquerque P."/>
            <person name="Gerber A.L."/>
            <person name="Martins V.P."/>
            <person name="Peconick L.D."/>
            <person name="Neto A.V."/>
            <person name="Chaucanez C.B."/>
            <person name="Silva P.A."/>
            <person name="Cunha O.L."/>
            <person name="de Oliveira F.F."/>
            <person name="dos Santos T.C."/>
            <person name="Barros A.L."/>
            <person name="Soares M.A."/>
            <person name="de Oliveira L.M."/>
            <person name="Marini M.M."/>
            <person name="Villalobos-Duno H."/>
            <person name="Cunha M.M."/>
            <person name="de Hoog S."/>
            <person name="da Silveira J.F."/>
            <person name="Henrissat B."/>
            <person name="Nino-Vega G.A."/>
            <person name="Cisalpino P.S."/>
            <person name="Mora-Montes H.M."/>
            <person name="Almeida S.R."/>
            <person name="Stajich J.E."/>
            <person name="Lopes-Bezerra L.M."/>
            <person name="Vasconcelos A.T."/>
            <person name="Felipe M.S."/>
        </authorList>
    </citation>
    <scope>NUCLEOTIDE SEQUENCE [LARGE SCALE GENOMIC DNA]</scope>
    <source>
        <strain evidence="3 4">1099-18</strain>
    </source>
</reference>
<feature type="compositionally biased region" description="Basic and acidic residues" evidence="2">
    <location>
        <begin position="1"/>
        <end position="11"/>
    </location>
</feature>
<dbReference type="PANTHER" id="PTHR43591:SF102">
    <property type="entry name" value="S-ADENOSYL-L-METHIONINE-DEPENDENT METHYLTRANSFERASE"/>
    <property type="match status" value="1"/>
</dbReference>
<dbReference type="OrthoDB" id="2013972at2759"/>
<feature type="compositionally biased region" description="Low complexity" evidence="2">
    <location>
        <begin position="127"/>
        <end position="143"/>
    </location>
</feature>
<feature type="compositionally biased region" description="Low complexity" evidence="2">
    <location>
        <begin position="15"/>
        <end position="83"/>
    </location>
</feature>
<organism evidence="3 4">
    <name type="scientific">Sporothrix schenckii 1099-18</name>
    <dbReference type="NCBI Taxonomy" id="1397361"/>
    <lineage>
        <taxon>Eukaryota</taxon>
        <taxon>Fungi</taxon>
        <taxon>Dikarya</taxon>
        <taxon>Ascomycota</taxon>
        <taxon>Pezizomycotina</taxon>
        <taxon>Sordariomycetes</taxon>
        <taxon>Sordariomycetidae</taxon>
        <taxon>Ophiostomatales</taxon>
        <taxon>Ophiostomataceae</taxon>
        <taxon>Sporothrix</taxon>
    </lineage>
</organism>
<dbReference type="Gene3D" id="3.40.50.150">
    <property type="entry name" value="Vaccinia Virus protein VP39"/>
    <property type="match status" value="1"/>
</dbReference>
<dbReference type="PANTHER" id="PTHR43591">
    <property type="entry name" value="METHYLTRANSFERASE"/>
    <property type="match status" value="1"/>
</dbReference>
<dbReference type="CDD" id="cd02440">
    <property type="entry name" value="AdoMet_MTases"/>
    <property type="match status" value="1"/>
</dbReference>
<evidence type="ECO:0000256" key="1">
    <source>
        <dbReference type="ARBA" id="ARBA00038158"/>
    </source>
</evidence>
<proteinExistence type="inferred from homology"/>
<dbReference type="EMBL" id="AXCR01000001">
    <property type="protein sequence ID" value="KJR89344.1"/>
    <property type="molecule type" value="Genomic_DNA"/>
</dbReference>
<accession>A0A0F2MJU0</accession>
<reference evidence="3 4" key="2">
    <citation type="journal article" date="2015" name="Eukaryot. Cell">
        <title>Asexual propagation of a virulent clone complex in a human and feline outbreak of sporotrichosis.</title>
        <authorList>
            <person name="Teixeira Mde M."/>
            <person name="Rodrigues A.M."/>
            <person name="Tsui C.K."/>
            <person name="de Almeida L.G."/>
            <person name="Van Diepeningen A.D."/>
            <person name="van den Ende B.G."/>
            <person name="Fernandes G.F."/>
            <person name="Kano R."/>
            <person name="Hamelin R.C."/>
            <person name="Lopes-Bezerra L.M."/>
            <person name="Vasconcelos A.T."/>
            <person name="de Hoog S."/>
            <person name="de Camargo Z.P."/>
            <person name="Felipe M.S."/>
        </authorList>
    </citation>
    <scope>NUCLEOTIDE SEQUENCE [LARGE SCALE GENOMIC DNA]</scope>
    <source>
        <strain evidence="3 4">1099-18</strain>
    </source>
</reference>
<dbReference type="SUPFAM" id="SSF53335">
    <property type="entry name" value="S-adenosyl-L-methionine-dependent methyltransferases"/>
    <property type="match status" value="1"/>
</dbReference>
<protein>
    <submittedName>
        <fullName evidence="3">Methyltransferase domain containing protein</fullName>
    </submittedName>
</protein>
<evidence type="ECO:0000313" key="3">
    <source>
        <dbReference type="EMBL" id="KJR89344.1"/>
    </source>
</evidence>
<dbReference type="VEuPathDB" id="FungiDB:SPSK_06139"/>
<dbReference type="GO" id="GO:0032259">
    <property type="term" value="P:methylation"/>
    <property type="evidence" value="ECO:0007669"/>
    <property type="project" value="UniProtKB-KW"/>
</dbReference>
<keyword evidence="3" id="KW-0808">Transferase</keyword>
<dbReference type="Pfam" id="PF13489">
    <property type="entry name" value="Methyltransf_23"/>
    <property type="match status" value="1"/>
</dbReference>
<dbReference type="InterPro" id="IPR029063">
    <property type="entry name" value="SAM-dependent_MTases_sf"/>
</dbReference>
<gene>
    <name evidence="3" type="ORF">SPSK_06139</name>
</gene>
<dbReference type="GO" id="GO:0008168">
    <property type="term" value="F:methyltransferase activity"/>
    <property type="evidence" value="ECO:0007669"/>
    <property type="project" value="UniProtKB-KW"/>
</dbReference>
<dbReference type="RefSeq" id="XP_016592020.1">
    <property type="nucleotide sequence ID" value="XM_016732846.1"/>
</dbReference>
<feature type="region of interest" description="Disordered" evidence="2">
    <location>
        <begin position="1"/>
        <end position="83"/>
    </location>
</feature>
<sequence length="465" mass="49411">MAGTGEEERLASSDVAATTSAAAAAAPAKETAPQEAAPQEAAKAAETTAVPAATESAGAAKDASIASPAATSTPAVAESSTAATVPAESSSAAAAPAAPAAHPAPAASSTIVDASVSAPIEPAAPVGEQTTDTEGTGTDDAAGFSDVDSAVGSLSYSSLTSLTDSIREFRHENGRTYHSLSAGKYWCPNDDPENSRLDIQHHAHRLTFDGALCRCPKESGAKRVLDLGTGTGIWAMEYADEHPDAEVIGVDLSPIQPEFFCMATDCVLVSVPPNCSFEVDDIEKEWTWTKPFDFIWWRALLGCFSDAQAMVQKCFDNLEPGGYLEMHDGTFPPECDDGTLTEDSALLQLTKLAAQASANLGRPIDVSPQYARMMEEAGFVDIVFAKYKWPTNPWPRDRKMKTIGYWTLANVEPGLEGLFLALLTRGAGMTKEETMVLCAQARNDLRNPNIHAYWPAYYCYGRKPE</sequence>
<name>A0A0F2MJU0_SPOSC</name>
<dbReference type="GeneID" id="27668123"/>
<dbReference type="Proteomes" id="UP000033710">
    <property type="component" value="Unassembled WGS sequence"/>
</dbReference>
<dbReference type="AlphaFoldDB" id="A0A0F2MJU0"/>
<evidence type="ECO:0000256" key="2">
    <source>
        <dbReference type="SAM" id="MobiDB-lite"/>
    </source>
</evidence>
<evidence type="ECO:0000313" key="4">
    <source>
        <dbReference type="Proteomes" id="UP000033710"/>
    </source>
</evidence>
<keyword evidence="3" id="KW-0489">Methyltransferase</keyword>
<comment type="caution">
    <text evidence="3">The sequence shown here is derived from an EMBL/GenBank/DDBJ whole genome shotgun (WGS) entry which is preliminary data.</text>
</comment>